<dbReference type="Gene3D" id="3.40.390.10">
    <property type="entry name" value="Collagenase (Catalytic Domain)"/>
    <property type="match status" value="1"/>
</dbReference>
<accession>A0A8T4H601</accession>
<keyword evidence="5" id="KW-1185">Reference proteome</keyword>
<dbReference type="GO" id="GO:0008237">
    <property type="term" value="F:metallopeptidase activity"/>
    <property type="evidence" value="ECO:0007669"/>
    <property type="project" value="InterPro"/>
</dbReference>
<comment type="caution">
    <text evidence="4">The sequence shown here is derived from an EMBL/GenBank/DDBJ whole genome shotgun (WGS) entry which is preliminary data.</text>
</comment>
<name>A0A8T4H601_9SPHI</name>
<dbReference type="Gene3D" id="2.60.20.10">
    <property type="entry name" value="Crystallins"/>
    <property type="match status" value="1"/>
</dbReference>
<dbReference type="InterPro" id="IPR001064">
    <property type="entry name" value="Beta/gamma_crystallin"/>
</dbReference>
<dbReference type="SUPFAM" id="SSF49695">
    <property type="entry name" value="gamma-Crystallin-like"/>
    <property type="match status" value="1"/>
</dbReference>
<dbReference type="PROSITE" id="PS51257">
    <property type="entry name" value="PROKAR_LIPOPROTEIN"/>
    <property type="match status" value="1"/>
</dbReference>
<dbReference type="SUPFAM" id="SSF55486">
    <property type="entry name" value="Metalloproteases ('zincins'), catalytic domain"/>
    <property type="match status" value="1"/>
</dbReference>
<evidence type="ECO:0000256" key="2">
    <source>
        <dbReference type="ARBA" id="ARBA00022737"/>
    </source>
</evidence>
<dbReference type="PROSITE" id="PS50915">
    <property type="entry name" value="CRYSTALLIN_BETA_GAMMA"/>
    <property type="match status" value="1"/>
</dbReference>
<protein>
    <recommendedName>
        <fullName evidence="3">Beta/gamma crystallin 'Greek key' domain-containing protein</fullName>
    </recommendedName>
</protein>
<evidence type="ECO:0000259" key="3">
    <source>
        <dbReference type="PROSITE" id="PS50915"/>
    </source>
</evidence>
<gene>
    <name evidence="4" type="ORF">J5U18_01460</name>
</gene>
<organism evidence="4 5">
    <name type="scientific">Rhinopithecimicrobium faecis</name>
    <dbReference type="NCBI Taxonomy" id="2820698"/>
    <lineage>
        <taxon>Bacteria</taxon>
        <taxon>Pseudomonadati</taxon>
        <taxon>Bacteroidota</taxon>
        <taxon>Sphingobacteriia</taxon>
        <taxon>Sphingobacteriales</taxon>
        <taxon>Sphingobacteriaceae</taxon>
        <taxon>Rhinopithecimicrobium</taxon>
    </lineage>
</organism>
<evidence type="ECO:0000313" key="5">
    <source>
        <dbReference type="Proteomes" id="UP000679691"/>
    </source>
</evidence>
<feature type="domain" description="Beta/gamma crystallin 'Greek key'" evidence="3">
    <location>
        <begin position="439"/>
        <end position="477"/>
    </location>
</feature>
<dbReference type="AlphaFoldDB" id="A0A8T4H601"/>
<dbReference type="Proteomes" id="UP000679691">
    <property type="component" value="Unassembled WGS sequence"/>
</dbReference>
<comment type="similarity">
    <text evidence="1">Belongs to the beta/gamma-crystallin family.</text>
</comment>
<dbReference type="InterPro" id="IPR011024">
    <property type="entry name" value="G_crystallin-like"/>
</dbReference>
<dbReference type="RefSeq" id="WP_353545725.1">
    <property type="nucleotide sequence ID" value="NZ_JAGKSB010000001.1"/>
</dbReference>
<keyword evidence="2" id="KW-0677">Repeat</keyword>
<evidence type="ECO:0000256" key="1">
    <source>
        <dbReference type="ARBA" id="ARBA00009646"/>
    </source>
</evidence>
<reference evidence="4" key="1">
    <citation type="submission" date="2021-03" db="EMBL/GenBank/DDBJ databases">
        <authorList>
            <person name="Lu T."/>
            <person name="Wang Q."/>
            <person name="Han X."/>
        </authorList>
    </citation>
    <scope>NUCLEOTIDE SEQUENCE</scope>
    <source>
        <strain evidence="4">WQ 2009</strain>
    </source>
</reference>
<sequence>MKILANKLIGWRFLSVLIAAIFLVACEKTTVNKKLVEDKSSSLVDTSLANLKFVSNPVNLNIVMFVPTNNPALPGYKPRLSQLFVHFQDWMHKEMSRYGYSSYLGLPKDTDGLVRIIQIPAVGTQADYPYSSTVSANKIINEIKAYRANHPTEFSSDNHYLVLLPARTDGDSSQPFYGYGKFCFAVDNSAMSIHGIPNPNSNYIGGMLHELGHGLNLPHDHAKYASEEPALGTSLMGSGNVSFSKGQPTFLTPTDAAILNNNEVFKQLVATDPPYQTPSYNLTPKFTIDQAQQKLVISGKYVSNLPVSNILVYLDPNVDNEGSGTNKDYNAVSWSFPASASGDIAATIDLNELFYKEDTPYDVTIKLLHQNGLTTSNTYDFKYLNNILTTDQDAILTYSNSAFAGVRGTFGIGNYTTAALLANGVTDNSISSIKVGVNVKVTLFNGDNFTGDSLVLTASSSFLSTFNDKVSSLKVENL</sequence>
<dbReference type="EMBL" id="JAGKSB010000001">
    <property type="protein sequence ID" value="MBP3942244.1"/>
    <property type="molecule type" value="Genomic_DNA"/>
</dbReference>
<proteinExistence type="inferred from homology"/>
<dbReference type="InterPro" id="IPR024079">
    <property type="entry name" value="MetalloPept_cat_dom_sf"/>
</dbReference>
<evidence type="ECO:0000313" key="4">
    <source>
        <dbReference type="EMBL" id="MBP3942244.1"/>
    </source>
</evidence>